<dbReference type="AlphaFoldDB" id="A0A437K2F0"/>
<dbReference type="SUPFAM" id="SSF53098">
    <property type="entry name" value="Ribonuclease H-like"/>
    <property type="match status" value="1"/>
</dbReference>
<evidence type="ECO:0000313" key="3">
    <source>
        <dbReference type="EMBL" id="RVT56095.1"/>
    </source>
</evidence>
<accession>A0A437K2F0</accession>
<dbReference type="PANTHER" id="PTHR46889:SF4">
    <property type="entry name" value="TRANSPOSASE INSO FOR INSERTION SEQUENCE ELEMENT IS911B-RELATED"/>
    <property type="match status" value="1"/>
</dbReference>
<dbReference type="GO" id="GO:0015074">
    <property type="term" value="P:DNA integration"/>
    <property type="evidence" value="ECO:0007669"/>
    <property type="project" value="InterPro"/>
</dbReference>
<comment type="caution">
    <text evidence="3">The sequence shown here is derived from an EMBL/GenBank/DDBJ whole genome shotgun (WGS) entry which is preliminary data.</text>
</comment>
<gene>
    <name evidence="3" type="ORF">EM808_28340</name>
</gene>
<dbReference type="InterPro" id="IPR001584">
    <property type="entry name" value="Integrase_cat-core"/>
</dbReference>
<dbReference type="Proteomes" id="UP000288024">
    <property type="component" value="Unassembled WGS sequence"/>
</dbReference>
<evidence type="ECO:0000313" key="4">
    <source>
        <dbReference type="Proteomes" id="UP000288024"/>
    </source>
</evidence>
<dbReference type="InterPro" id="IPR009057">
    <property type="entry name" value="Homeodomain-like_sf"/>
</dbReference>
<dbReference type="PANTHER" id="PTHR46889">
    <property type="entry name" value="TRANSPOSASE INSF FOR INSERTION SEQUENCE IS3B-RELATED"/>
    <property type="match status" value="1"/>
</dbReference>
<organism evidence="3 4">
    <name type="scientific">Niallia taxi</name>
    <dbReference type="NCBI Taxonomy" id="2499688"/>
    <lineage>
        <taxon>Bacteria</taxon>
        <taxon>Bacillati</taxon>
        <taxon>Bacillota</taxon>
        <taxon>Bacilli</taxon>
        <taxon>Bacillales</taxon>
        <taxon>Bacillaceae</taxon>
        <taxon>Niallia</taxon>
    </lineage>
</organism>
<dbReference type="InterPro" id="IPR025948">
    <property type="entry name" value="HTH-like_dom"/>
</dbReference>
<dbReference type="GO" id="GO:0003676">
    <property type="term" value="F:nucleic acid binding"/>
    <property type="evidence" value="ECO:0007669"/>
    <property type="project" value="InterPro"/>
</dbReference>
<dbReference type="Gene3D" id="3.30.420.10">
    <property type="entry name" value="Ribonuclease H-like superfamily/Ribonuclease H"/>
    <property type="match status" value="1"/>
</dbReference>
<evidence type="ECO:0000256" key="1">
    <source>
        <dbReference type="ARBA" id="ARBA00002286"/>
    </source>
</evidence>
<reference evidence="3 4" key="1">
    <citation type="submission" date="2019-01" db="EMBL/GenBank/DDBJ databases">
        <title>Bacillus sp. M5HDSG1-1, whole genome shotgun sequence.</title>
        <authorList>
            <person name="Tuo L."/>
        </authorList>
    </citation>
    <scope>NUCLEOTIDE SEQUENCE [LARGE SCALE GENOMIC DNA]</scope>
    <source>
        <strain evidence="3 4">M5HDSG1-1</strain>
    </source>
</reference>
<dbReference type="NCBIfam" id="NF033516">
    <property type="entry name" value="transpos_IS3"/>
    <property type="match status" value="1"/>
</dbReference>
<protein>
    <submittedName>
        <fullName evidence="3">IS3 family transposase</fullName>
    </submittedName>
</protein>
<dbReference type="SUPFAM" id="SSF46689">
    <property type="entry name" value="Homeodomain-like"/>
    <property type="match status" value="1"/>
</dbReference>
<dbReference type="Pfam" id="PF13333">
    <property type="entry name" value="rve_2"/>
    <property type="match status" value="1"/>
</dbReference>
<dbReference type="InterPro" id="IPR055247">
    <property type="entry name" value="InsJ-like_HTH"/>
</dbReference>
<dbReference type="Gene3D" id="1.10.10.60">
    <property type="entry name" value="Homeodomain-like"/>
    <property type="match status" value="1"/>
</dbReference>
<keyword evidence="4" id="KW-1185">Reference proteome</keyword>
<dbReference type="EMBL" id="RZTZ01000053">
    <property type="protein sequence ID" value="RVT56095.1"/>
    <property type="molecule type" value="Genomic_DNA"/>
</dbReference>
<dbReference type="Pfam" id="PF13518">
    <property type="entry name" value="HTH_28"/>
    <property type="match status" value="1"/>
</dbReference>
<dbReference type="InterPro" id="IPR012337">
    <property type="entry name" value="RNaseH-like_sf"/>
</dbReference>
<dbReference type="InterPro" id="IPR050900">
    <property type="entry name" value="Transposase_IS3/IS150/IS904"/>
</dbReference>
<sequence length="395" mass="46793">MAKKGQTFQSYSSETKLKAVIMYENGEGSYNSISEELGLRSSTQLKDWVKKYRKGESFHDLRGSNPSTHPFIGRPKTKFNSVEEERDYLKAQVEYLKKRLSKSTRRGEVKKSERFKIINEMRSEYPVTWLVEIAKVSRAGYYKWESTGEQRRERLERESSIKGHILAVHRRNNQYGYPRLTTALKDEGLIVNHKRIYRLMKDLGIQSIIRKKRRFFGKEASNVYPNMVNRQFKDRKFNEVLVTDITYIPFQNRFYYLSVVQDLYNNEIVAWKLSNRNDIKLVLDTVEQVTNKRNVHGTILHSDQGFQYTSRQYSKRLSEKGILGSHSRKGNCLDNACIESFFSHFKTEKLYQINCKTEHELEQAIEDYMYEYNYKRFQKRLNQCAPVEYRVTLAA</sequence>
<dbReference type="PROSITE" id="PS50994">
    <property type="entry name" value="INTEGRASE"/>
    <property type="match status" value="1"/>
</dbReference>
<name>A0A437K2F0_9BACI</name>
<feature type="domain" description="Integrase catalytic" evidence="2">
    <location>
        <begin position="232"/>
        <end position="394"/>
    </location>
</feature>
<evidence type="ECO:0000259" key="2">
    <source>
        <dbReference type="PROSITE" id="PS50994"/>
    </source>
</evidence>
<dbReference type="InterPro" id="IPR036397">
    <property type="entry name" value="RNaseH_sf"/>
</dbReference>
<dbReference type="InterPro" id="IPR048020">
    <property type="entry name" value="Transpos_IS3"/>
</dbReference>
<dbReference type="Pfam" id="PF00665">
    <property type="entry name" value="rve"/>
    <property type="match status" value="1"/>
</dbReference>
<dbReference type="Pfam" id="PF13276">
    <property type="entry name" value="HTH_21"/>
    <property type="match status" value="1"/>
</dbReference>
<comment type="function">
    <text evidence="1">Involved in the transposition of the insertion sequence.</text>
</comment>
<proteinExistence type="predicted"/>
<dbReference type="RefSeq" id="WP_127743151.1">
    <property type="nucleotide sequence ID" value="NZ_RZTZ01000053.1"/>
</dbReference>